<protein>
    <submittedName>
        <fullName evidence="2">Uncharacterized protein</fullName>
    </submittedName>
</protein>
<evidence type="ECO:0000313" key="2">
    <source>
        <dbReference type="EMBL" id="AER47587.1"/>
    </source>
</evidence>
<accession>G8I4E3</accession>
<organism evidence="2 3">
    <name type="scientific">Mycobacterium phage DS6A</name>
    <dbReference type="NCBI Taxonomy" id="45764"/>
    <lineage>
        <taxon>Viruses</taxon>
        <taxon>Duplodnaviria</taxon>
        <taxon>Heunggongvirae</taxon>
        <taxon>Uroviricota</taxon>
        <taxon>Caudoviricetes</taxon>
        <taxon>Hnatkovirus</taxon>
        <taxon>Hnatkovirus DS6A</taxon>
    </lineage>
</organism>
<dbReference type="TCDB" id="1.E.57.1.4">
    <property type="family name" value="the actinobacterial phage holin (aph) family"/>
</dbReference>
<keyword evidence="1" id="KW-0472">Membrane</keyword>
<keyword evidence="1" id="KW-1133">Transmembrane helix</keyword>
<sequence>MDGIDVQLPTTVVGLLGLVVLGAIALLTKVVVTLNDVHRSTVNSHGTDLRHDVDKVLELASDIQTMVRGVRAEVHDEAQRRAATDDRLLAELDAERVRSIEADAVLRRDLDALREAG</sequence>
<evidence type="ECO:0000313" key="3">
    <source>
        <dbReference type="Proteomes" id="UP000005857"/>
    </source>
</evidence>
<gene>
    <name evidence="2" type="primary">33</name>
    <name evidence="2" type="ORF">DS6A_33</name>
</gene>
<feature type="transmembrane region" description="Helical" evidence="1">
    <location>
        <begin position="12"/>
        <end position="32"/>
    </location>
</feature>
<proteinExistence type="predicted"/>
<dbReference type="EMBL" id="JN698994">
    <property type="protein sequence ID" value="AER47587.1"/>
    <property type="molecule type" value="Genomic_DNA"/>
</dbReference>
<keyword evidence="3" id="KW-1185">Reference proteome</keyword>
<name>G8I4E3_9CAUD</name>
<keyword evidence="1" id="KW-0812">Transmembrane</keyword>
<dbReference type="Proteomes" id="UP000005857">
    <property type="component" value="Segment"/>
</dbReference>
<dbReference type="RefSeq" id="YP_009018721.1">
    <property type="nucleotide sequence ID" value="NC_023744.1"/>
</dbReference>
<reference evidence="2 3" key="1">
    <citation type="journal article" date="2012" name="J. Virol.">
        <title>Complete Genome Sequences of 138 Mycobacteriophages.</title>
        <authorList>
            <consortium name="the Science Education Alliance Phage Hunters Advancing Genomics and Evolutionary Science Program"/>
            <consortium name="the KwaZulu-Natal Research Institute for Tuberculosis and HIV Mycobacterial Genetics Course Students"/>
            <consortium name="the Phage Hunters Integrating Research and Education Program"/>
            <person name="Hatfull G.F."/>
        </authorList>
    </citation>
    <scope>NUCLEOTIDE SEQUENCE [LARGE SCALE GENOMIC DNA]</scope>
</reference>
<dbReference type="KEGG" id="vg:18990031"/>
<dbReference type="GeneID" id="18990031"/>
<evidence type="ECO:0000256" key="1">
    <source>
        <dbReference type="SAM" id="Phobius"/>
    </source>
</evidence>